<reference evidence="1 2" key="1">
    <citation type="submission" date="2017-09" db="EMBL/GenBank/DDBJ databases">
        <title>Complete genome sequence of Janthinobacterium svalbardensis PAMC 27463.</title>
        <authorList>
            <person name="Cho Y.-J."/>
            <person name="Cho A."/>
            <person name="Kim O.-S."/>
            <person name="Lee J.-I."/>
        </authorList>
    </citation>
    <scope>NUCLEOTIDE SEQUENCE [LARGE SCALE GENOMIC DNA]</scope>
    <source>
        <strain evidence="1 2">PAMC 27463</strain>
    </source>
</reference>
<name>A0A290WQ25_9BURK</name>
<accession>A0A290WQ25</accession>
<dbReference type="KEGG" id="jsv:CNX70_01450"/>
<protein>
    <submittedName>
        <fullName evidence="1">Uncharacterized protein</fullName>
    </submittedName>
</protein>
<evidence type="ECO:0000313" key="1">
    <source>
        <dbReference type="EMBL" id="ATD58999.1"/>
    </source>
</evidence>
<dbReference type="Proteomes" id="UP000218437">
    <property type="component" value="Chromosome"/>
</dbReference>
<gene>
    <name evidence="1" type="ORF">CNX70_01450</name>
</gene>
<keyword evidence="2" id="KW-1185">Reference proteome</keyword>
<proteinExistence type="predicted"/>
<sequence>MYELYLPDDRAENSWDKELSCIKVLIDWLESIGEDVPDNLAARRKQLNSATAEGLTDALFWPDSAGKALAIRSNFVLLPTEDGQKALDQVDVFVVISALLNNLRETTAAENLRSSQYERKVLSPTNFLRFNDGVIQAALLRAARNGELNYASSNDVANSANMTDHILKMIDKAEFEDGEALTEFLLAIGLGTLRLEERDLNSVVHTITAKLEKMPRFVGILARALEAGKLPIHHSDQLR</sequence>
<organism evidence="1 2">
    <name type="scientific">Janthinobacterium svalbardensis</name>
    <dbReference type="NCBI Taxonomy" id="368607"/>
    <lineage>
        <taxon>Bacteria</taxon>
        <taxon>Pseudomonadati</taxon>
        <taxon>Pseudomonadota</taxon>
        <taxon>Betaproteobacteria</taxon>
        <taxon>Burkholderiales</taxon>
        <taxon>Oxalobacteraceae</taxon>
        <taxon>Janthinobacterium</taxon>
    </lineage>
</organism>
<dbReference type="AlphaFoldDB" id="A0A290WQ25"/>
<dbReference type="EMBL" id="CP023422">
    <property type="protein sequence ID" value="ATD58999.1"/>
    <property type="molecule type" value="Genomic_DNA"/>
</dbReference>
<evidence type="ECO:0000313" key="2">
    <source>
        <dbReference type="Proteomes" id="UP000218437"/>
    </source>
</evidence>